<proteinExistence type="predicted"/>
<dbReference type="SUPFAM" id="SSF51197">
    <property type="entry name" value="Clavaminate synthase-like"/>
    <property type="match status" value="1"/>
</dbReference>
<dbReference type="AlphaFoldDB" id="A0A6A2Y0K1"/>
<feature type="domain" description="Isopenicillin N synthase-like Fe(2+) 2OG dioxygenase" evidence="1">
    <location>
        <begin position="53"/>
        <end position="123"/>
    </location>
</feature>
<keyword evidence="3" id="KW-1185">Reference proteome</keyword>
<organism evidence="2 3">
    <name type="scientific">Hibiscus syriacus</name>
    <name type="common">Rose of Sharon</name>
    <dbReference type="NCBI Taxonomy" id="106335"/>
    <lineage>
        <taxon>Eukaryota</taxon>
        <taxon>Viridiplantae</taxon>
        <taxon>Streptophyta</taxon>
        <taxon>Embryophyta</taxon>
        <taxon>Tracheophyta</taxon>
        <taxon>Spermatophyta</taxon>
        <taxon>Magnoliopsida</taxon>
        <taxon>eudicotyledons</taxon>
        <taxon>Gunneridae</taxon>
        <taxon>Pentapetalae</taxon>
        <taxon>rosids</taxon>
        <taxon>malvids</taxon>
        <taxon>Malvales</taxon>
        <taxon>Malvaceae</taxon>
        <taxon>Malvoideae</taxon>
        <taxon>Hibiscus</taxon>
    </lineage>
</organism>
<dbReference type="InterPro" id="IPR044861">
    <property type="entry name" value="IPNS-like_FE2OG_OXY"/>
</dbReference>
<accession>A0A6A2Y0K1</accession>
<sequence>MTIDEAQVAANIEQGPTSTFWPHGNISFSKTLVWFTELASRLEKTVQRMVLEIFGVDNHGWRVLEDMVKWWIVSYYVEPSPNSFIVMVGESLKIWLNGGLCPTYHRVMMKGDNARYSVGLFAAPRGGYQVKAPEELVDDKNPVLFKPFDYEEFLGFYLTQVAPVGARAGLTTYCSA</sequence>
<evidence type="ECO:0000313" key="3">
    <source>
        <dbReference type="Proteomes" id="UP000436088"/>
    </source>
</evidence>
<evidence type="ECO:0000313" key="2">
    <source>
        <dbReference type="EMBL" id="KAE8662907.1"/>
    </source>
</evidence>
<gene>
    <name evidence="2" type="ORF">F3Y22_tig00113124pilonHSYRG00376</name>
</gene>
<dbReference type="EMBL" id="VEPZ02001693">
    <property type="protein sequence ID" value="KAE8662907.1"/>
    <property type="molecule type" value="Genomic_DNA"/>
</dbReference>
<dbReference type="Gene3D" id="2.60.120.330">
    <property type="entry name" value="B-lactam Antibiotic, Isopenicillin N Synthase, Chain"/>
    <property type="match status" value="1"/>
</dbReference>
<evidence type="ECO:0000259" key="1">
    <source>
        <dbReference type="Pfam" id="PF03171"/>
    </source>
</evidence>
<dbReference type="Pfam" id="PF03171">
    <property type="entry name" value="2OG-FeII_Oxy"/>
    <property type="match status" value="1"/>
</dbReference>
<reference evidence="2" key="1">
    <citation type="submission" date="2019-09" db="EMBL/GenBank/DDBJ databases">
        <title>Draft genome information of white flower Hibiscus syriacus.</title>
        <authorList>
            <person name="Kim Y.-M."/>
        </authorList>
    </citation>
    <scope>NUCLEOTIDE SEQUENCE [LARGE SCALE GENOMIC DNA]</scope>
    <source>
        <strain evidence="2">YM2019G1</strain>
    </source>
</reference>
<protein>
    <recommendedName>
        <fullName evidence="1">Isopenicillin N synthase-like Fe(2+) 2OG dioxygenase domain-containing protein</fullName>
    </recommendedName>
</protein>
<name>A0A6A2Y0K1_HIBSY</name>
<comment type="caution">
    <text evidence="2">The sequence shown here is derived from an EMBL/GenBank/DDBJ whole genome shotgun (WGS) entry which is preliminary data.</text>
</comment>
<dbReference type="Proteomes" id="UP000436088">
    <property type="component" value="Unassembled WGS sequence"/>
</dbReference>
<dbReference type="InterPro" id="IPR050231">
    <property type="entry name" value="Iron_ascorbate_oxido_reductase"/>
</dbReference>
<dbReference type="InterPro" id="IPR027443">
    <property type="entry name" value="IPNS-like_sf"/>
</dbReference>
<dbReference type="PANTHER" id="PTHR47990">
    <property type="entry name" value="2-OXOGLUTARATE (2OG) AND FE(II)-DEPENDENT OXYGENASE SUPERFAMILY PROTEIN-RELATED"/>
    <property type="match status" value="1"/>
</dbReference>